<sequence>MNTPATPDRSPTPEAATSSTSPASTHPAPSPSPQAPEYATYLTARRCGMISCHSCGLLNRHVPGAERETCRRCGATLHSRRPDSLTRTWALLISAAIMYLPANLLPVMHTSSLFGDEDDTIMSGIVYFWTSGSWPLAIIVFIASFMVPMLKLVVLALLAGTAQAGARWRPMQRTRLYRIVEFIGRWSMLDVFVVTLTVALVHFQSLATIYAGPGAIAFGLVVVLTMLASQQFDPRLIWDTIENSGQHHD</sequence>
<keyword evidence="3" id="KW-0997">Cell inner membrane</keyword>
<dbReference type="AlphaFoldDB" id="A0A494XCW0"/>
<evidence type="ECO:0000313" key="10">
    <source>
        <dbReference type="Proteomes" id="UP000270342"/>
    </source>
</evidence>
<protein>
    <submittedName>
        <fullName evidence="9">Paraquat-inducible membrane protein A</fullName>
    </submittedName>
</protein>
<dbReference type="InterPro" id="IPR051800">
    <property type="entry name" value="PqiA-PqiB_transport"/>
</dbReference>
<proteinExistence type="predicted"/>
<keyword evidence="2" id="KW-1003">Cell membrane</keyword>
<dbReference type="PANTHER" id="PTHR30462">
    <property type="entry name" value="INTERMEMBRANE TRANSPORT PROTEIN PQIB-RELATED"/>
    <property type="match status" value="1"/>
</dbReference>
<keyword evidence="5 8" id="KW-1133">Transmembrane helix</keyword>
<feature type="transmembrane region" description="Helical" evidence="8">
    <location>
        <begin position="134"/>
        <end position="161"/>
    </location>
</feature>
<dbReference type="Proteomes" id="UP000270342">
    <property type="component" value="Unassembled WGS sequence"/>
</dbReference>
<keyword evidence="6 8" id="KW-0472">Membrane</keyword>
<evidence type="ECO:0000256" key="5">
    <source>
        <dbReference type="ARBA" id="ARBA00022989"/>
    </source>
</evidence>
<dbReference type="OrthoDB" id="9800207at2"/>
<name>A0A494XCW0_9BURK</name>
<keyword evidence="4 8" id="KW-0812">Transmembrane</keyword>
<evidence type="ECO:0000256" key="3">
    <source>
        <dbReference type="ARBA" id="ARBA00022519"/>
    </source>
</evidence>
<reference evidence="9 10" key="1">
    <citation type="submission" date="2018-10" db="EMBL/GenBank/DDBJ databases">
        <title>Robbsia sp. DHC34, isolated from soil.</title>
        <authorList>
            <person name="Gao Z.-H."/>
            <person name="Qiu L.-H."/>
        </authorList>
    </citation>
    <scope>NUCLEOTIDE SEQUENCE [LARGE SCALE GENOMIC DNA]</scope>
    <source>
        <strain evidence="9 10">DHC34</strain>
    </source>
</reference>
<organism evidence="9 10">
    <name type="scientific">Pararobbsia silviterrae</name>
    <dbReference type="NCBI Taxonomy" id="1792498"/>
    <lineage>
        <taxon>Bacteria</taxon>
        <taxon>Pseudomonadati</taxon>
        <taxon>Pseudomonadota</taxon>
        <taxon>Betaproteobacteria</taxon>
        <taxon>Burkholderiales</taxon>
        <taxon>Burkholderiaceae</taxon>
        <taxon>Pararobbsia</taxon>
    </lineage>
</organism>
<evidence type="ECO:0000256" key="1">
    <source>
        <dbReference type="ARBA" id="ARBA00004533"/>
    </source>
</evidence>
<dbReference type="InterPro" id="IPR007498">
    <property type="entry name" value="PqiA-like"/>
</dbReference>
<dbReference type="Pfam" id="PF04403">
    <property type="entry name" value="PqiA"/>
    <property type="match status" value="1"/>
</dbReference>
<feature type="compositionally biased region" description="Low complexity" evidence="7">
    <location>
        <begin position="12"/>
        <end position="27"/>
    </location>
</feature>
<evidence type="ECO:0000313" key="9">
    <source>
        <dbReference type="EMBL" id="RKP48595.1"/>
    </source>
</evidence>
<evidence type="ECO:0000256" key="7">
    <source>
        <dbReference type="SAM" id="MobiDB-lite"/>
    </source>
</evidence>
<dbReference type="EMBL" id="RBZU01000011">
    <property type="protein sequence ID" value="RKP48595.1"/>
    <property type="molecule type" value="Genomic_DNA"/>
</dbReference>
<evidence type="ECO:0000256" key="2">
    <source>
        <dbReference type="ARBA" id="ARBA00022475"/>
    </source>
</evidence>
<dbReference type="PANTHER" id="PTHR30462:SF3">
    <property type="entry name" value="INTERMEMBRANE TRANSPORT PROTEIN PQIA"/>
    <property type="match status" value="1"/>
</dbReference>
<feature type="transmembrane region" description="Helical" evidence="8">
    <location>
        <begin position="182"/>
        <end position="203"/>
    </location>
</feature>
<dbReference type="GO" id="GO:0005886">
    <property type="term" value="C:plasma membrane"/>
    <property type="evidence" value="ECO:0007669"/>
    <property type="project" value="UniProtKB-SubCell"/>
</dbReference>
<gene>
    <name evidence="9" type="ORF">D7S86_21555</name>
</gene>
<evidence type="ECO:0000256" key="4">
    <source>
        <dbReference type="ARBA" id="ARBA00022692"/>
    </source>
</evidence>
<evidence type="ECO:0000256" key="6">
    <source>
        <dbReference type="ARBA" id="ARBA00023136"/>
    </source>
</evidence>
<comment type="subcellular location">
    <subcellularLocation>
        <location evidence="1">Cell inner membrane</location>
    </subcellularLocation>
</comment>
<feature type="region of interest" description="Disordered" evidence="7">
    <location>
        <begin position="1"/>
        <end position="35"/>
    </location>
</feature>
<feature type="transmembrane region" description="Helical" evidence="8">
    <location>
        <begin position="209"/>
        <end position="228"/>
    </location>
</feature>
<keyword evidence="10" id="KW-1185">Reference proteome</keyword>
<feature type="transmembrane region" description="Helical" evidence="8">
    <location>
        <begin position="89"/>
        <end position="114"/>
    </location>
</feature>
<comment type="caution">
    <text evidence="9">The sequence shown here is derived from an EMBL/GenBank/DDBJ whole genome shotgun (WGS) entry which is preliminary data.</text>
</comment>
<accession>A0A494XCW0</accession>
<evidence type="ECO:0000256" key="8">
    <source>
        <dbReference type="SAM" id="Phobius"/>
    </source>
</evidence>